<dbReference type="Proteomes" id="UP001595685">
    <property type="component" value="Unassembled WGS sequence"/>
</dbReference>
<sequence>MTGRRRPFPVPERRLPTDEAAELLALVREIAEGELAPVAAEAEERAARLQEYPRDTYRVLGKAGLLGLPYPEEHGGGGQPAVVHLQVLEELARCWGTVAMGVSVHVLACHALARAGTPEQVRRWLPDLLGGDLLAAYCLSESGSGSDAAAMRTRAVRDGDGWVLTGGKAWITHAGMADVYTVFARTSPVADGGRASDGISAFLVPADAAGLSVAAPEHKMGFAGSRTAQVTFDGVRVGADRLLGEEGRGFAVAKSALDAGRLGIAAVAVGLAQGALEDAVAYAREREQFGRPVIEFQGLGWMLADMATAVAASRALYLDGAARLDAGDDPVRVRAAASMAKTFCTDQAVRVTTDAVQVLGGAGYVTDHRVERLMREAKLLQIVEGTNQVQRVVVAGALARS</sequence>
<dbReference type="InterPro" id="IPR013786">
    <property type="entry name" value="AcylCoA_DH/ox_N"/>
</dbReference>
<dbReference type="InterPro" id="IPR036250">
    <property type="entry name" value="AcylCo_DH-like_C"/>
</dbReference>
<dbReference type="EMBL" id="JBHRWW010000002">
    <property type="protein sequence ID" value="MFC3687661.1"/>
    <property type="molecule type" value="Genomic_DNA"/>
</dbReference>
<dbReference type="Pfam" id="PF02771">
    <property type="entry name" value="Acyl-CoA_dh_N"/>
    <property type="match status" value="1"/>
</dbReference>
<feature type="domain" description="Acyl-CoA oxidase/dehydrogenase middle" evidence="7">
    <location>
        <begin position="136"/>
        <end position="235"/>
    </location>
</feature>
<comment type="similarity">
    <text evidence="2 5">Belongs to the acyl-CoA dehydrogenase family.</text>
</comment>
<protein>
    <submittedName>
        <fullName evidence="9">Acyl-CoA dehydrogenase family protein</fullName>
    </submittedName>
</protein>
<comment type="cofactor">
    <cofactor evidence="1 5">
        <name>FAD</name>
        <dbReference type="ChEBI" id="CHEBI:57692"/>
    </cofactor>
</comment>
<comment type="caution">
    <text evidence="9">The sequence shown here is derived from an EMBL/GenBank/DDBJ whole genome shotgun (WGS) entry which is preliminary data.</text>
</comment>
<dbReference type="PROSITE" id="PS00072">
    <property type="entry name" value="ACYL_COA_DH_1"/>
    <property type="match status" value="1"/>
</dbReference>
<dbReference type="Pfam" id="PF02770">
    <property type="entry name" value="Acyl-CoA_dh_M"/>
    <property type="match status" value="1"/>
</dbReference>
<keyword evidence="10" id="KW-1185">Reference proteome</keyword>
<evidence type="ECO:0000313" key="9">
    <source>
        <dbReference type="EMBL" id="MFC3687661.1"/>
    </source>
</evidence>
<dbReference type="SUPFAM" id="SSF56645">
    <property type="entry name" value="Acyl-CoA dehydrogenase NM domain-like"/>
    <property type="match status" value="1"/>
</dbReference>
<keyword evidence="3 5" id="KW-0285">Flavoprotein</keyword>
<feature type="domain" description="Acyl-CoA dehydrogenase/oxidase N-terminal" evidence="8">
    <location>
        <begin position="17"/>
        <end position="131"/>
    </location>
</feature>
<dbReference type="InterPro" id="IPR009075">
    <property type="entry name" value="AcylCo_DH/oxidase_C"/>
</dbReference>
<evidence type="ECO:0000256" key="3">
    <source>
        <dbReference type="ARBA" id="ARBA00022630"/>
    </source>
</evidence>
<evidence type="ECO:0000259" key="8">
    <source>
        <dbReference type="Pfam" id="PF02771"/>
    </source>
</evidence>
<dbReference type="Gene3D" id="1.10.540.10">
    <property type="entry name" value="Acyl-CoA dehydrogenase/oxidase, N-terminal domain"/>
    <property type="match status" value="1"/>
</dbReference>
<evidence type="ECO:0000256" key="1">
    <source>
        <dbReference type="ARBA" id="ARBA00001974"/>
    </source>
</evidence>
<dbReference type="Gene3D" id="2.40.110.10">
    <property type="entry name" value="Butyryl-CoA Dehydrogenase, subunit A, domain 2"/>
    <property type="match status" value="1"/>
</dbReference>
<reference evidence="10" key="1">
    <citation type="journal article" date="2019" name="Int. J. Syst. Evol. Microbiol.">
        <title>The Global Catalogue of Microorganisms (GCM) 10K type strain sequencing project: providing services to taxonomists for standard genome sequencing and annotation.</title>
        <authorList>
            <consortium name="The Broad Institute Genomics Platform"/>
            <consortium name="The Broad Institute Genome Sequencing Center for Infectious Disease"/>
            <person name="Wu L."/>
            <person name="Ma J."/>
        </authorList>
    </citation>
    <scope>NUCLEOTIDE SEQUENCE [LARGE SCALE GENOMIC DNA]</scope>
    <source>
        <strain evidence="10">NCAIM B.02333</strain>
    </source>
</reference>
<feature type="domain" description="Acyl-CoA dehydrogenase/oxidase C-terminal" evidence="6">
    <location>
        <begin position="247"/>
        <end position="397"/>
    </location>
</feature>
<dbReference type="PIRSF" id="PIRSF016578">
    <property type="entry name" value="HsaA"/>
    <property type="match status" value="1"/>
</dbReference>
<accession>A0ABV7WGK0</accession>
<evidence type="ECO:0000259" key="6">
    <source>
        <dbReference type="Pfam" id="PF00441"/>
    </source>
</evidence>
<dbReference type="InterPro" id="IPR037069">
    <property type="entry name" value="AcylCoA_DH/ox_N_sf"/>
</dbReference>
<evidence type="ECO:0000256" key="4">
    <source>
        <dbReference type="ARBA" id="ARBA00022827"/>
    </source>
</evidence>
<dbReference type="PROSITE" id="PS00073">
    <property type="entry name" value="ACYL_COA_DH_2"/>
    <property type="match status" value="1"/>
</dbReference>
<name>A0ABV7WGK0_9MICO</name>
<organism evidence="9 10">
    <name type="scientific">Aquipuribacter hungaricus</name>
    <dbReference type="NCBI Taxonomy" id="545624"/>
    <lineage>
        <taxon>Bacteria</taxon>
        <taxon>Bacillati</taxon>
        <taxon>Actinomycetota</taxon>
        <taxon>Actinomycetes</taxon>
        <taxon>Micrococcales</taxon>
        <taxon>Intrasporangiaceae</taxon>
        <taxon>Aquipuribacter</taxon>
    </lineage>
</organism>
<dbReference type="SUPFAM" id="SSF47203">
    <property type="entry name" value="Acyl-CoA dehydrogenase C-terminal domain-like"/>
    <property type="match status" value="1"/>
</dbReference>
<dbReference type="InterPro" id="IPR006089">
    <property type="entry name" value="Acyl-CoA_DH_CS"/>
</dbReference>
<dbReference type="Pfam" id="PF00441">
    <property type="entry name" value="Acyl-CoA_dh_1"/>
    <property type="match status" value="1"/>
</dbReference>
<dbReference type="InterPro" id="IPR009100">
    <property type="entry name" value="AcylCoA_DH/oxidase_NM_dom_sf"/>
</dbReference>
<dbReference type="PANTHER" id="PTHR43884">
    <property type="entry name" value="ACYL-COA DEHYDROGENASE"/>
    <property type="match status" value="1"/>
</dbReference>
<gene>
    <name evidence="9" type="ORF">ACFOLH_04830</name>
</gene>
<dbReference type="InterPro" id="IPR046373">
    <property type="entry name" value="Acyl-CoA_Oxase/DH_mid-dom_sf"/>
</dbReference>
<keyword evidence="5" id="KW-0560">Oxidoreductase</keyword>
<evidence type="ECO:0000256" key="2">
    <source>
        <dbReference type="ARBA" id="ARBA00009347"/>
    </source>
</evidence>
<evidence type="ECO:0000313" key="10">
    <source>
        <dbReference type="Proteomes" id="UP001595685"/>
    </source>
</evidence>
<keyword evidence="4 5" id="KW-0274">FAD</keyword>
<evidence type="ECO:0000259" key="7">
    <source>
        <dbReference type="Pfam" id="PF02770"/>
    </source>
</evidence>
<evidence type="ECO:0000256" key="5">
    <source>
        <dbReference type="RuleBase" id="RU362125"/>
    </source>
</evidence>
<dbReference type="PANTHER" id="PTHR43884:SF12">
    <property type="entry name" value="ISOVALERYL-COA DEHYDROGENASE, MITOCHONDRIAL-RELATED"/>
    <property type="match status" value="1"/>
</dbReference>
<proteinExistence type="inferred from homology"/>
<dbReference type="RefSeq" id="WP_340293835.1">
    <property type="nucleotide sequence ID" value="NZ_JBBEOI010000124.1"/>
</dbReference>
<dbReference type="InterPro" id="IPR006091">
    <property type="entry name" value="Acyl-CoA_Oxase/DH_mid-dom"/>
</dbReference>
<dbReference type="Gene3D" id="1.20.140.10">
    <property type="entry name" value="Butyryl-CoA Dehydrogenase, subunit A, domain 3"/>
    <property type="match status" value="1"/>
</dbReference>